<reference evidence="2" key="1">
    <citation type="submission" date="2021-03" db="EMBL/GenBank/DDBJ databases">
        <title>Revisited historic fungal species revealed as producer of novel bioactive compounds through whole genome sequencing and comparative genomics.</title>
        <authorList>
            <person name="Vignolle G.A."/>
            <person name="Hochenegger N."/>
            <person name="Mach R.L."/>
            <person name="Mach-Aigner A.R."/>
            <person name="Javad Rahimi M."/>
            <person name="Salim K.A."/>
            <person name="Chan C.M."/>
            <person name="Lim L.B.L."/>
            <person name="Cai F."/>
            <person name="Druzhinina I.S."/>
            <person name="U'Ren J.M."/>
            <person name="Derntl C."/>
        </authorList>
    </citation>
    <scope>NUCLEOTIDE SEQUENCE</scope>
    <source>
        <strain evidence="2">TUCIM 5799</strain>
    </source>
</reference>
<proteinExistence type="predicted"/>
<feature type="signal peptide" evidence="1">
    <location>
        <begin position="1"/>
        <end position="20"/>
    </location>
</feature>
<evidence type="ECO:0000313" key="2">
    <source>
        <dbReference type="EMBL" id="KAI1874562.1"/>
    </source>
</evidence>
<organism evidence="2 3">
    <name type="scientific">Neoarthrinium moseri</name>
    <dbReference type="NCBI Taxonomy" id="1658444"/>
    <lineage>
        <taxon>Eukaryota</taxon>
        <taxon>Fungi</taxon>
        <taxon>Dikarya</taxon>
        <taxon>Ascomycota</taxon>
        <taxon>Pezizomycotina</taxon>
        <taxon>Sordariomycetes</taxon>
        <taxon>Xylariomycetidae</taxon>
        <taxon>Amphisphaeriales</taxon>
        <taxon>Apiosporaceae</taxon>
        <taxon>Neoarthrinium</taxon>
    </lineage>
</organism>
<dbReference type="EMBL" id="JAFIMR010000009">
    <property type="protein sequence ID" value="KAI1874562.1"/>
    <property type="molecule type" value="Genomic_DNA"/>
</dbReference>
<dbReference type="OrthoDB" id="2129288at2759"/>
<comment type="caution">
    <text evidence="2">The sequence shown here is derived from an EMBL/GenBank/DDBJ whole genome shotgun (WGS) entry which is preliminary data.</text>
</comment>
<sequence length="135" mass="14488">MLPRTLFSLTTLCLANSSTAFKLNQWWGDKPSDPKQCHRGGPGDNLVDGKLFWNGLGCKTDGAGKQQATKVTAGNGDDALVVAFFSSNDCNPDTLLATVDETSEINGLEAGCWEGKYGSFEVWSVCENDGLDCMN</sequence>
<accession>A0A9P9WQ27</accession>
<dbReference type="AlphaFoldDB" id="A0A9P9WQ27"/>
<dbReference type="Proteomes" id="UP000829685">
    <property type="component" value="Unassembled WGS sequence"/>
</dbReference>
<keyword evidence="1" id="KW-0732">Signal</keyword>
<gene>
    <name evidence="2" type="ORF">JX265_004770</name>
</gene>
<name>A0A9P9WQ27_9PEZI</name>
<keyword evidence="3" id="KW-1185">Reference proteome</keyword>
<evidence type="ECO:0000256" key="1">
    <source>
        <dbReference type="SAM" id="SignalP"/>
    </source>
</evidence>
<feature type="chain" id="PRO_5040265029" evidence="1">
    <location>
        <begin position="21"/>
        <end position="135"/>
    </location>
</feature>
<evidence type="ECO:0000313" key="3">
    <source>
        <dbReference type="Proteomes" id="UP000829685"/>
    </source>
</evidence>
<protein>
    <submittedName>
        <fullName evidence="2">Uncharacterized protein</fullName>
    </submittedName>
</protein>